<dbReference type="Proteomes" id="UP000199687">
    <property type="component" value="Unassembled WGS sequence"/>
</dbReference>
<dbReference type="STRING" id="531814.SAMN04487944_111118"/>
<organism evidence="1 2">
    <name type="scientific">Gracilibacillus ureilyticus</name>
    <dbReference type="NCBI Taxonomy" id="531814"/>
    <lineage>
        <taxon>Bacteria</taxon>
        <taxon>Bacillati</taxon>
        <taxon>Bacillota</taxon>
        <taxon>Bacilli</taxon>
        <taxon>Bacillales</taxon>
        <taxon>Bacillaceae</taxon>
        <taxon>Gracilibacillus</taxon>
    </lineage>
</organism>
<evidence type="ECO:0000313" key="2">
    <source>
        <dbReference type="Proteomes" id="UP000199687"/>
    </source>
</evidence>
<keyword evidence="2" id="KW-1185">Reference proteome</keyword>
<dbReference type="Pfam" id="PF12227">
    <property type="entry name" value="DUF3603"/>
    <property type="match status" value="1"/>
</dbReference>
<evidence type="ECO:0000313" key="1">
    <source>
        <dbReference type="EMBL" id="SER86720.1"/>
    </source>
</evidence>
<sequence>MLYLHDVWVNWFEGEENGYNICSFHEWRTSDGIEILDQVPVLYIDKETFHTIENDLHDIPKEILEQIYKRAYIRKNQERKVLEYACVVTDGRSILAFDTMGYQIPIRKSRLIPRQERLVLELIEGREVKTYHNNEPGEKEFHILSLPPESMMGLTRRERQLKQLLMIALDQLQVSKCLEEIRYWLTEWQPENYAMIKNMNFKEAWTHLYNDLVTGWSHKHEAFCRQIMKGQAFYENILEEEQNNRTTKSVK</sequence>
<proteinExistence type="predicted"/>
<dbReference type="EMBL" id="FOGL01000011">
    <property type="protein sequence ID" value="SER86720.1"/>
    <property type="molecule type" value="Genomic_DNA"/>
</dbReference>
<gene>
    <name evidence="1" type="ORF">SAMN04487944_111118</name>
</gene>
<accession>A0A1H9SNY7</accession>
<protein>
    <submittedName>
        <fullName evidence="1">Uncharacterized protein</fullName>
    </submittedName>
</protein>
<name>A0A1H9SNY7_9BACI</name>
<dbReference type="AlphaFoldDB" id="A0A1H9SNY7"/>
<dbReference type="OrthoDB" id="2960746at2"/>
<reference evidence="1 2" key="1">
    <citation type="submission" date="2016-10" db="EMBL/GenBank/DDBJ databases">
        <authorList>
            <person name="de Groot N.N."/>
        </authorList>
    </citation>
    <scope>NUCLEOTIDE SEQUENCE [LARGE SCALE GENOMIC DNA]</scope>
    <source>
        <strain evidence="1 2">CGMCC 1.7727</strain>
    </source>
</reference>
<dbReference type="InterPro" id="IPR020909">
    <property type="entry name" value="UPF0736"/>
</dbReference>
<dbReference type="RefSeq" id="WP_089741346.1">
    <property type="nucleotide sequence ID" value="NZ_FOGL01000011.1"/>
</dbReference>